<dbReference type="AlphaFoldDB" id="A0A7Z2VH51"/>
<dbReference type="GO" id="GO:0008999">
    <property type="term" value="F:protein-N-terminal-alanine acetyltransferase activity"/>
    <property type="evidence" value="ECO:0007669"/>
    <property type="project" value="TreeGrafter"/>
</dbReference>
<evidence type="ECO:0000313" key="3">
    <source>
        <dbReference type="Proteomes" id="UP000502248"/>
    </source>
</evidence>
<reference evidence="2 3" key="1">
    <citation type="submission" date="2020-04" db="EMBL/GenBank/DDBJ databases">
        <title>Genome sequencing of novel species.</title>
        <authorList>
            <person name="Heo J."/>
            <person name="Kim S.-J."/>
            <person name="Kim J.-S."/>
            <person name="Hong S.-B."/>
            <person name="Kwon S.-W."/>
        </authorList>
    </citation>
    <scope>NUCLEOTIDE SEQUENCE [LARGE SCALE GENOMIC DNA]</scope>
    <source>
        <strain evidence="2 3">MFER-1</strain>
    </source>
</reference>
<protein>
    <submittedName>
        <fullName evidence="2">GNAT family N-acetyltransferase</fullName>
    </submittedName>
</protein>
<dbReference type="Proteomes" id="UP000502248">
    <property type="component" value="Chromosome"/>
</dbReference>
<accession>A0A7Z2VH51</accession>
<sequence length="182" mass="21655">MSFPILETERLILRQLRHEDAVDLFDYFSKDEVTEFYDLDSFTELKQAEELIENWNEKFNNSLTIRWGIALKSEGRIIGTCGFHKWVKKHFKAEIGYELSPRYWRQGYMKEAIDTVMKYGFEVLELNRIEALIHSGNTSSQKVLEKTGFKEEGLLKEYFYEKKRFIDAVIFSKLKKDNNNAR</sequence>
<keyword evidence="3" id="KW-1185">Reference proteome</keyword>
<dbReference type="PROSITE" id="PS51186">
    <property type="entry name" value="GNAT"/>
    <property type="match status" value="1"/>
</dbReference>
<organism evidence="2 3">
    <name type="scientific">Cohnella herbarum</name>
    <dbReference type="NCBI Taxonomy" id="2728023"/>
    <lineage>
        <taxon>Bacteria</taxon>
        <taxon>Bacillati</taxon>
        <taxon>Bacillota</taxon>
        <taxon>Bacilli</taxon>
        <taxon>Bacillales</taxon>
        <taxon>Paenibacillaceae</taxon>
        <taxon>Cohnella</taxon>
    </lineage>
</organism>
<dbReference type="InterPro" id="IPR051531">
    <property type="entry name" value="N-acetyltransferase"/>
</dbReference>
<dbReference type="Gene3D" id="3.40.630.30">
    <property type="match status" value="1"/>
</dbReference>
<evidence type="ECO:0000313" key="2">
    <source>
        <dbReference type="EMBL" id="QJD82784.1"/>
    </source>
</evidence>
<keyword evidence="2" id="KW-0808">Transferase</keyword>
<dbReference type="EMBL" id="CP051680">
    <property type="protein sequence ID" value="QJD82784.1"/>
    <property type="molecule type" value="Genomic_DNA"/>
</dbReference>
<dbReference type="RefSeq" id="WP_169279080.1">
    <property type="nucleotide sequence ID" value="NZ_CP051680.1"/>
</dbReference>
<dbReference type="KEGG" id="cheb:HH215_06040"/>
<dbReference type="InterPro" id="IPR016181">
    <property type="entry name" value="Acyl_CoA_acyltransferase"/>
</dbReference>
<name>A0A7Z2VH51_9BACL</name>
<dbReference type="PANTHER" id="PTHR43792">
    <property type="entry name" value="GNAT FAMILY, PUTATIVE (AFU_ORTHOLOGUE AFUA_3G00765)-RELATED-RELATED"/>
    <property type="match status" value="1"/>
</dbReference>
<gene>
    <name evidence="2" type="ORF">HH215_06040</name>
</gene>
<dbReference type="GO" id="GO:0005737">
    <property type="term" value="C:cytoplasm"/>
    <property type="evidence" value="ECO:0007669"/>
    <property type="project" value="TreeGrafter"/>
</dbReference>
<feature type="domain" description="N-acetyltransferase" evidence="1">
    <location>
        <begin position="11"/>
        <end position="167"/>
    </location>
</feature>
<dbReference type="PANTHER" id="PTHR43792:SF9">
    <property type="entry name" value="RIBOSOMAL-PROTEIN-ALANINE ACETYLTRANSFERASE"/>
    <property type="match status" value="1"/>
</dbReference>
<proteinExistence type="predicted"/>
<dbReference type="SUPFAM" id="SSF55729">
    <property type="entry name" value="Acyl-CoA N-acyltransferases (Nat)"/>
    <property type="match status" value="1"/>
</dbReference>
<dbReference type="InterPro" id="IPR000182">
    <property type="entry name" value="GNAT_dom"/>
</dbReference>
<evidence type="ECO:0000259" key="1">
    <source>
        <dbReference type="PROSITE" id="PS51186"/>
    </source>
</evidence>
<dbReference type="Pfam" id="PF13302">
    <property type="entry name" value="Acetyltransf_3"/>
    <property type="match status" value="1"/>
</dbReference>
<dbReference type="CDD" id="cd04301">
    <property type="entry name" value="NAT_SF"/>
    <property type="match status" value="1"/>
</dbReference>